<name>A0A0G4GI85_9ALVE</name>
<organism evidence="2">
    <name type="scientific">Chromera velia CCMP2878</name>
    <dbReference type="NCBI Taxonomy" id="1169474"/>
    <lineage>
        <taxon>Eukaryota</taxon>
        <taxon>Sar</taxon>
        <taxon>Alveolata</taxon>
        <taxon>Colpodellida</taxon>
        <taxon>Chromeraceae</taxon>
        <taxon>Chromera</taxon>
    </lineage>
</organism>
<accession>A0A0G4GI85</accession>
<dbReference type="EMBL" id="CDMZ01001243">
    <property type="protein sequence ID" value="CEM29574.1"/>
    <property type="molecule type" value="Genomic_DNA"/>
</dbReference>
<evidence type="ECO:0000256" key="1">
    <source>
        <dbReference type="SAM" id="MobiDB-lite"/>
    </source>
</evidence>
<evidence type="ECO:0000313" key="2">
    <source>
        <dbReference type="EMBL" id="CEM29574.1"/>
    </source>
</evidence>
<feature type="compositionally biased region" description="Basic and acidic residues" evidence="1">
    <location>
        <begin position="153"/>
        <end position="176"/>
    </location>
</feature>
<gene>
    <name evidence="2" type="ORF">Cvel_22027</name>
</gene>
<sequence length="212" mass="21701">MGTPGAGGMPGVGVGGAMGGLGAPGSHYAYVPSGSALHGYRLQQQGGQMRSRAFPTSAAGGAGGGTVTQNQQAAVGMGRNHAAGSAGSALPLVFPEPWRQQGWGDHMIQDPNRQHSLPTTAQAVSGAVAVQGSHRDAAAVSTRPLPLPAEPEQSAKRRDLQKLKKTERSATRSAREAEEEGPAKSPKRHSKASLTRAAAAAYFVLFGESQST</sequence>
<reference evidence="2" key="1">
    <citation type="submission" date="2014-11" db="EMBL/GenBank/DDBJ databases">
        <authorList>
            <person name="Otto D Thomas"/>
            <person name="Naeem Raeece"/>
        </authorList>
    </citation>
    <scope>NUCLEOTIDE SEQUENCE</scope>
</reference>
<proteinExistence type="predicted"/>
<feature type="region of interest" description="Disordered" evidence="1">
    <location>
        <begin position="130"/>
        <end position="194"/>
    </location>
</feature>
<protein>
    <submittedName>
        <fullName evidence="2">Uncharacterized protein</fullName>
    </submittedName>
</protein>
<dbReference type="VEuPathDB" id="CryptoDB:Cvel_22027"/>
<dbReference type="AlphaFoldDB" id="A0A0G4GI85"/>